<evidence type="ECO:0000259" key="3">
    <source>
        <dbReference type="Pfam" id="PF13435"/>
    </source>
</evidence>
<dbReference type="AlphaFoldDB" id="A0A5B9MQL0"/>
<proteinExistence type="predicted"/>
<evidence type="ECO:0000313" key="5">
    <source>
        <dbReference type="Proteomes" id="UP000321353"/>
    </source>
</evidence>
<dbReference type="SUPFAM" id="SSF48695">
    <property type="entry name" value="Multiheme cytochromes"/>
    <property type="match status" value="1"/>
</dbReference>
<dbReference type="Gene3D" id="1.10.1130.10">
    <property type="entry name" value="Flavocytochrome C3, Chain A"/>
    <property type="match status" value="2"/>
</dbReference>
<reference evidence="4 5" key="1">
    <citation type="submission" date="2019-02" db="EMBL/GenBank/DDBJ databases">
        <title>Planctomycetal bacteria perform biofilm scaping via a novel small molecule.</title>
        <authorList>
            <person name="Jeske O."/>
            <person name="Boedeker C."/>
            <person name="Wiegand S."/>
            <person name="Breitling P."/>
            <person name="Kallscheuer N."/>
            <person name="Jogler M."/>
            <person name="Rohde M."/>
            <person name="Petersen J."/>
            <person name="Medema M.H."/>
            <person name="Surup F."/>
            <person name="Jogler C."/>
        </authorList>
    </citation>
    <scope>NUCLEOTIDE SEQUENCE [LARGE SCALE GENOMIC DNA]</scope>
    <source>
        <strain evidence="4 5">Mal15</strain>
    </source>
</reference>
<dbReference type="InterPro" id="IPR036280">
    <property type="entry name" value="Multihaem_cyt_sf"/>
</dbReference>
<evidence type="ECO:0000313" key="4">
    <source>
        <dbReference type="EMBL" id="QEG02720.1"/>
    </source>
</evidence>
<feature type="domain" description="Cytochrome c-552/4" evidence="3">
    <location>
        <begin position="209"/>
        <end position="249"/>
    </location>
</feature>
<organism evidence="4 5">
    <name type="scientific">Stieleria maiorica</name>
    <dbReference type="NCBI Taxonomy" id="2795974"/>
    <lineage>
        <taxon>Bacteria</taxon>
        <taxon>Pseudomonadati</taxon>
        <taxon>Planctomycetota</taxon>
        <taxon>Planctomycetia</taxon>
        <taxon>Pirellulales</taxon>
        <taxon>Pirellulaceae</taxon>
        <taxon>Stieleria</taxon>
    </lineage>
</organism>
<gene>
    <name evidence="4" type="ORF">Mal15_68410</name>
</gene>
<sequence length="650" mass="72745">MSKKYAWAAIVIVVVAITAWGLTRPRSRTTGGQNATPDPMTREMPGPTPDAASVSPSEQTTLVAAKPVIDRTSGYVGSDSCKPCHEDYHQSWHTSYHRTMTQPITPATAPAAINGSQVQVEGQVYRFSRRGDEFFVELNDPIADGDRLTRRLVLMTGSHHMHIFWYESGLEQTPAQLPILFLIDQQRWIPRRSAFLRPPNMDKEHELGRWNETCCQCHSTHPRTRPQPNESAWDTRVSEFGISCEACHGPGEGHIIVHSSGPAKPQRLEGSGPAVDEIVNPKNLPASTRSDLCGQCHGIMMVDIDNAADQEQFFTQGRQFRPGDNLEEAFFLQVVRGSEENWDSPTFQRFNAMPGKFHGHFWPDGEVRVSGRDYTGMIESKCFQQGELACLSCHTMHQQDLSLQSEWKDDQLKPDMRGDAACLQCHPKYAELGSQHTHHPIDSAGSRCMNCHMPHTVYGILKTIRSHTISSPSVATTIDTGRPNACNLCHLDHTLEQTATSLADWYGHDKPDLAPIEQVTAASLLYFLGGDAAQRVLQVNAMEWQPAREASGTDWMSFYLLLGMEDPYDAIRLISERAYKSLPGAAPLQYDFLASPQQRAASLRREYQTLLQSRLPSRQALLIGPDGLLDRSRFGFLTQQRNGRPVYLQE</sequence>
<keyword evidence="1" id="KW-0732">Signal</keyword>
<dbReference type="KEGG" id="smam:Mal15_68410"/>
<dbReference type="InterPro" id="IPR023155">
    <property type="entry name" value="Cyt_c-552/4"/>
</dbReference>
<dbReference type="EMBL" id="CP036264">
    <property type="protein sequence ID" value="QEG02720.1"/>
    <property type="molecule type" value="Genomic_DNA"/>
</dbReference>
<dbReference type="RefSeq" id="WP_147871621.1">
    <property type="nucleotide sequence ID" value="NZ_CP036264.1"/>
</dbReference>
<feature type="region of interest" description="Disordered" evidence="2">
    <location>
        <begin position="25"/>
        <end position="60"/>
    </location>
</feature>
<dbReference type="Pfam" id="PF13435">
    <property type="entry name" value="Cytochrome_C554"/>
    <property type="match status" value="1"/>
</dbReference>
<dbReference type="PANTHER" id="PTHR35038:SF8">
    <property type="entry name" value="C-TYPE POLYHEME CYTOCHROME OMCC"/>
    <property type="match status" value="1"/>
</dbReference>
<dbReference type="InterPro" id="IPR051829">
    <property type="entry name" value="Multiheme_Cytochr_ET"/>
</dbReference>
<evidence type="ECO:0000256" key="1">
    <source>
        <dbReference type="ARBA" id="ARBA00022729"/>
    </source>
</evidence>
<dbReference type="Proteomes" id="UP000321353">
    <property type="component" value="Chromosome"/>
</dbReference>
<name>A0A5B9MQL0_9BACT</name>
<keyword evidence="5" id="KW-1185">Reference proteome</keyword>
<protein>
    <recommendedName>
        <fullName evidence="3">Cytochrome c-552/4 domain-containing protein</fullName>
    </recommendedName>
</protein>
<evidence type="ECO:0000256" key="2">
    <source>
        <dbReference type="SAM" id="MobiDB-lite"/>
    </source>
</evidence>
<dbReference type="PANTHER" id="PTHR35038">
    <property type="entry name" value="DISSIMILATORY SULFITE REDUCTASE SIRA"/>
    <property type="match status" value="1"/>
</dbReference>
<accession>A0A5B9MQL0</accession>